<dbReference type="AlphaFoldDB" id="A0A2M7QHY5"/>
<dbReference type="InterPro" id="IPR002173">
    <property type="entry name" value="Carboh/pur_kinase_PfkB_CS"/>
</dbReference>
<dbReference type="PANTHER" id="PTHR10584:SF167">
    <property type="entry name" value="PFKB DOMAIN PROTEIN"/>
    <property type="match status" value="1"/>
</dbReference>
<dbReference type="InterPro" id="IPR029056">
    <property type="entry name" value="Ribokinase-like"/>
</dbReference>
<sequence length="321" mass="35034">MTTTQRKVIVGIGNVYVETNYLGLMTGGSHALKVGKEYRSPKWETRLGGSVVNFVVQAKRLGMEVGLIGKVGKDEAGYKLLSLLKEKDIASNLIVMSDDPLVQTSVDTGLVFEDAQNIQVVAGNANQSLSLKDIDLSNYFFDTVSAVYLGGFLKQTGLYKDYPELLKRLTDMGIRIFLDHGRIPVDVTSNQIEVLKKSMKYVEGYFPNGDELAGITGEQDVSKTLDLAMQMGPKFVVVKLGKDGCRIKTKSEDIIIPNPTVKAISTVGAGDAFNAGFITQYLSNNSLKEAGKVACATAAIRVSKNTNPTRKEINDFLKIQY</sequence>
<keyword evidence="2" id="KW-0418">Kinase</keyword>
<keyword evidence="1" id="KW-0808">Transferase</keyword>
<dbReference type="Pfam" id="PF00294">
    <property type="entry name" value="PfkB"/>
    <property type="match status" value="1"/>
</dbReference>
<gene>
    <name evidence="4" type="ORF">COY87_05115</name>
</gene>
<dbReference type="GO" id="GO:0016301">
    <property type="term" value="F:kinase activity"/>
    <property type="evidence" value="ECO:0007669"/>
    <property type="project" value="UniProtKB-KW"/>
</dbReference>
<dbReference type="SUPFAM" id="SSF53613">
    <property type="entry name" value="Ribokinase-like"/>
    <property type="match status" value="1"/>
</dbReference>
<reference evidence="5" key="1">
    <citation type="submission" date="2017-09" db="EMBL/GenBank/DDBJ databases">
        <title>Depth-based differentiation of microbial function through sediment-hosted aquifers and enrichment of novel symbionts in the deep terrestrial subsurface.</title>
        <authorList>
            <person name="Probst A.J."/>
            <person name="Ladd B."/>
            <person name="Jarett J.K."/>
            <person name="Geller-Mcgrath D.E."/>
            <person name="Sieber C.M.K."/>
            <person name="Emerson J.B."/>
            <person name="Anantharaman K."/>
            <person name="Thomas B.C."/>
            <person name="Malmstrom R."/>
            <person name="Stieglmeier M."/>
            <person name="Klingl A."/>
            <person name="Woyke T."/>
            <person name="Ryan C.M."/>
            <person name="Banfield J.F."/>
        </authorList>
    </citation>
    <scope>NUCLEOTIDE SEQUENCE [LARGE SCALE GENOMIC DNA]</scope>
</reference>
<comment type="caution">
    <text evidence="4">The sequence shown here is derived from an EMBL/GenBank/DDBJ whole genome shotgun (WGS) entry which is preliminary data.</text>
</comment>
<evidence type="ECO:0000256" key="1">
    <source>
        <dbReference type="ARBA" id="ARBA00022679"/>
    </source>
</evidence>
<dbReference type="PROSITE" id="PS00584">
    <property type="entry name" value="PFKB_KINASES_2"/>
    <property type="match status" value="1"/>
</dbReference>
<name>A0A2M7QHY5_9BACT</name>
<dbReference type="InterPro" id="IPR011611">
    <property type="entry name" value="PfkB_dom"/>
</dbReference>
<feature type="domain" description="Carbohydrate kinase PfkB" evidence="3">
    <location>
        <begin position="36"/>
        <end position="304"/>
    </location>
</feature>
<protein>
    <recommendedName>
        <fullName evidence="3">Carbohydrate kinase PfkB domain-containing protein</fullName>
    </recommendedName>
</protein>
<evidence type="ECO:0000313" key="4">
    <source>
        <dbReference type="EMBL" id="PIY71638.1"/>
    </source>
</evidence>
<proteinExistence type="predicted"/>
<evidence type="ECO:0000259" key="3">
    <source>
        <dbReference type="Pfam" id="PF00294"/>
    </source>
</evidence>
<organism evidence="4 5">
    <name type="scientific">Candidatus Roizmanbacteria bacterium CG_4_10_14_0_8_um_filter_33_9</name>
    <dbReference type="NCBI Taxonomy" id="1974826"/>
    <lineage>
        <taxon>Bacteria</taxon>
        <taxon>Candidatus Roizmaniibacteriota</taxon>
    </lineage>
</organism>
<dbReference type="Gene3D" id="3.40.1190.20">
    <property type="match status" value="1"/>
</dbReference>
<dbReference type="EMBL" id="PFLI01000177">
    <property type="protein sequence ID" value="PIY71638.1"/>
    <property type="molecule type" value="Genomic_DNA"/>
</dbReference>
<dbReference type="Proteomes" id="UP000229401">
    <property type="component" value="Unassembled WGS sequence"/>
</dbReference>
<accession>A0A2M7QHY5</accession>
<evidence type="ECO:0000313" key="5">
    <source>
        <dbReference type="Proteomes" id="UP000229401"/>
    </source>
</evidence>
<dbReference type="PANTHER" id="PTHR10584">
    <property type="entry name" value="SUGAR KINASE"/>
    <property type="match status" value="1"/>
</dbReference>
<evidence type="ECO:0000256" key="2">
    <source>
        <dbReference type="ARBA" id="ARBA00022777"/>
    </source>
</evidence>